<name>A0A517Z723_9PLAN</name>
<keyword evidence="3" id="KW-1185">Reference proteome</keyword>
<evidence type="ECO:0000256" key="1">
    <source>
        <dbReference type="SAM" id="MobiDB-lite"/>
    </source>
</evidence>
<evidence type="ECO:0008006" key="4">
    <source>
        <dbReference type="Google" id="ProtNLM"/>
    </source>
</evidence>
<sequence>MAKKKKPVVRNLSLKLIQGDVESLSHPRRLGEHIGVDTTARVVTIDRVLLSMGIFVGRAEACHFRLGNLESPAPVMGLRFDPRFRWTLCGLGQPVTHNGEAVNAETVVLSEGDAIAAGPYVFTVVQSRTSVKAAGTGGSSNSSGKGSLDDLQKDVTDSMEDTGFILNIPGIVD</sequence>
<dbReference type="KEGG" id="mri:Mal4_25690"/>
<accession>A0A517Z723</accession>
<gene>
    <name evidence="2" type="ORF">Mal4_25690</name>
</gene>
<dbReference type="EMBL" id="CP036275">
    <property type="protein sequence ID" value="QDU38244.1"/>
    <property type="molecule type" value="Genomic_DNA"/>
</dbReference>
<dbReference type="Proteomes" id="UP000320496">
    <property type="component" value="Chromosome"/>
</dbReference>
<evidence type="ECO:0000313" key="2">
    <source>
        <dbReference type="EMBL" id="QDU38244.1"/>
    </source>
</evidence>
<evidence type="ECO:0000313" key="3">
    <source>
        <dbReference type="Proteomes" id="UP000320496"/>
    </source>
</evidence>
<organism evidence="2 3">
    <name type="scientific">Maioricimonas rarisocia</name>
    <dbReference type="NCBI Taxonomy" id="2528026"/>
    <lineage>
        <taxon>Bacteria</taxon>
        <taxon>Pseudomonadati</taxon>
        <taxon>Planctomycetota</taxon>
        <taxon>Planctomycetia</taxon>
        <taxon>Planctomycetales</taxon>
        <taxon>Planctomycetaceae</taxon>
        <taxon>Maioricimonas</taxon>
    </lineage>
</organism>
<feature type="region of interest" description="Disordered" evidence="1">
    <location>
        <begin position="133"/>
        <end position="152"/>
    </location>
</feature>
<protein>
    <recommendedName>
        <fullName evidence="4">FHA domain-containing protein</fullName>
    </recommendedName>
</protein>
<dbReference type="AlphaFoldDB" id="A0A517Z723"/>
<dbReference type="OrthoDB" id="9950107at2"/>
<proteinExistence type="predicted"/>
<reference evidence="2 3" key="1">
    <citation type="submission" date="2019-02" db="EMBL/GenBank/DDBJ databases">
        <title>Deep-cultivation of Planctomycetes and their phenomic and genomic characterization uncovers novel biology.</title>
        <authorList>
            <person name="Wiegand S."/>
            <person name="Jogler M."/>
            <person name="Boedeker C."/>
            <person name="Pinto D."/>
            <person name="Vollmers J."/>
            <person name="Rivas-Marin E."/>
            <person name="Kohn T."/>
            <person name="Peeters S.H."/>
            <person name="Heuer A."/>
            <person name="Rast P."/>
            <person name="Oberbeckmann S."/>
            <person name="Bunk B."/>
            <person name="Jeske O."/>
            <person name="Meyerdierks A."/>
            <person name="Storesund J.E."/>
            <person name="Kallscheuer N."/>
            <person name="Luecker S."/>
            <person name="Lage O.M."/>
            <person name="Pohl T."/>
            <person name="Merkel B.J."/>
            <person name="Hornburger P."/>
            <person name="Mueller R.-W."/>
            <person name="Bruemmer F."/>
            <person name="Labrenz M."/>
            <person name="Spormann A.M."/>
            <person name="Op den Camp H."/>
            <person name="Overmann J."/>
            <person name="Amann R."/>
            <person name="Jetten M.S.M."/>
            <person name="Mascher T."/>
            <person name="Medema M.H."/>
            <person name="Devos D.P."/>
            <person name="Kaster A.-K."/>
            <person name="Ovreas L."/>
            <person name="Rohde M."/>
            <person name="Galperin M.Y."/>
            <person name="Jogler C."/>
        </authorList>
    </citation>
    <scope>NUCLEOTIDE SEQUENCE [LARGE SCALE GENOMIC DNA]</scope>
    <source>
        <strain evidence="2 3">Mal4</strain>
    </source>
</reference>
<dbReference type="RefSeq" id="WP_145369547.1">
    <property type="nucleotide sequence ID" value="NZ_CP036275.1"/>
</dbReference>